<dbReference type="EMBL" id="AEGR01000042">
    <property type="protein sequence ID" value="EGI77694.1"/>
    <property type="molecule type" value="Genomic_DNA"/>
</dbReference>
<dbReference type="InterPro" id="IPR030995">
    <property type="entry name" value="SoxZ"/>
</dbReference>
<proteinExistence type="predicted"/>
<name>F3KQZ3_9BURK</name>
<accession>F3KQZ3</accession>
<evidence type="ECO:0000313" key="3">
    <source>
        <dbReference type="Proteomes" id="UP000016368"/>
    </source>
</evidence>
<dbReference type="NCBIfam" id="TIGR04490">
    <property type="entry name" value="SoxZ_true"/>
    <property type="match status" value="1"/>
</dbReference>
<evidence type="ECO:0000313" key="2">
    <source>
        <dbReference type="EMBL" id="EGI77694.1"/>
    </source>
</evidence>
<reference evidence="2 3" key="1">
    <citation type="journal article" date="2011" name="EMBO J.">
        <title>Structural diversity of bacterial flagellar motors.</title>
        <authorList>
            <person name="Chen S."/>
            <person name="Beeby M."/>
            <person name="Murphy G.E."/>
            <person name="Leadbetter J.R."/>
            <person name="Hendrixson D.R."/>
            <person name="Briegel A."/>
            <person name="Li Z."/>
            <person name="Shi J."/>
            <person name="Tocheva E.I."/>
            <person name="Muller A."/>
            <person name="Dobro M.J."/>
            <person name="Jensen G.J."/>
        </authorList>
    </citation>
    <scope>NUCLEOTIDE SEQUENCE [LARGE SCALE GENOMIC DNA]</scope>
    <source>
        <strain evidence="2 3">ATCC 19624</strain>
    </source>
</reference>
<dbReference type="SUPFAM" id="SSF81296">
    <property type="entry name" value="E set domains"/>
    <property type="match status" value="1"/>
</dbReference>
<dbReference type="InterPro" id="IPR013783">
    <property type="entry name" value="Ig-like_fold"/>
</dbReference>
<gene>
    <name evidence="2" type="ORF">HGR_04343</name>
</gene>
<protein>
    <submittedName>
        <fullName evidence="2">Sulfur oxidation protein SoxZ</fullName>
    </submittedName>
</protein>
<dbReference type="Pfam" id="PF08770">
    <property type="entry name" value="SoxZ"/>
    <property type="match status" value="1"/>
</dbReference>
<dbReference type="Gene3D" id="2.60.40.10">
    <property type="entry name" value="Immunoglobulins"/>
    <property type="match status" value="1"/>
</dbReference>
<dbReference type="eggNOG" id="COG5501">
    <property type="taxonomic scope" value="Bacteria"/>
</dbReference>
<organism evidence="2 3">
    <name type="scientific">Hylemonella gracilis ATCC 19624</name>
    <dbReference type="NCBI Taxonomy" id="887062"/>
    <lineage>
        <taxon>Bacteria</taxon>
        <taxon>Pseudomonadati</taxon>
        <taxon>Pseudomonadota</taxon>
        <taxon>Betaproteobacteria</taxon>
        <taxon>Burkholderiales</taxon>
        <taxon>Comamonadaceae</taxon>
        <taxon>Hylemonella</taxon>
    </lineage>
</organism>
<evidence type="ECO:0000259" key="1">
    <source>
        <dbReference type="Pfam" id="PF08770"/>
    </source>
</evidence>
<dbReference type="STRING" id="887062.HGR_04343"/>
<dbReference type="InterPro" id="IPR014880">
    <property type="entry name" value="SoxZ_dom"/>
</dbReference>
<dbReference type="AlphaFoldDB" id="F3KQZ3"/>
<feature type="domain" description="Sulphur oxidation protein SoxZ" evidence="1">
    <location>
        <begin position="13"/>
        <end position="111"/>
    </location>
</feature>
<keyword evidence="3" id="KW-1185">Reference proteome</keyword>
<dbReference type="Proteomes" id="UP000016368">
    <property type="component" value="Unassembled WGS sequence"/>
</dbReference>
<comment type="caution">
    <text evidence="2">The sequence shown here is derived from an EMBL/GenBank/DDBJ whole genome shotgun (WGS) entry which is preliminary data.</text>
</comment>
<sequence>MSTELPPSEPMRLRASHANGVTEVRVLVKHIMETGQRHDGNGQLIPAHYITEVQAHHVGAQGAPRLVLQAQWSTAIAQNPVLFFQFKGGAPGDKVILQWVDNLGARRSDETPIR</sequence>
<dbReference type="InterPro" id="IPR014756">
    <property type="entry name" value="Ig_E-set"/>
</dbReference>
<dbReference type="RefSeq" id="WP_006296848.1">
    <property type="nucleotide sequence ID" value="NZ_AEGR01000042.1"/>
</dbReference>